<dbReference type="EMBL" id="CP015164">
    <property type="protein sequence ID" value="AOW46943.1"/>
    <property type="molecule type" value="Genomic_DNA"/>
</dbReference>
<comment type="similarity">
    <text evidence="1 2">Belongs to the OprB family.</text>
</comment>
<dbReference type="Pfam" id="PF04966">
    <property type="entry name" value="OprB"/>
    <property type="match status" value="1"/>
</dbReference>
<keyword evidence="4" id="KW-1185">Reference proteome</keyword>
<dbReference type="Gene3D" id="2.40.160.180">
    <property type="entry name" value="Carbohydrate-selective porin OprB"/>
    <property type="match status" value="1"/>
</dbReference>
<dbReference type="PANTHER" id="PTHR37944">
    <property type="entry name" value="PORIN B"/>
    <property type="match status" value="1"/>
</dbReference>
<dbReference type="Proteomes" id="UP000175973">
    <property type="component" value="Chromosome"/>
</dbReference>
<dbReference type="AlphaFoldDB" id="A0A1D8QX68"/>
<dbReference type="GO" id="GO:0015288">
    <property type="term" value="F:porin activity"/>
    <property type="evidence" value="ECO:0007669"/>
    <property type="project" value="InterPro"/>
</dbReference>
<reference evidence="4" key="1">
    <citation type="submission" date="2016-04" db="EMBL/GenBank/DDBJ databases">
        <authorList>
            <person name="Jeon C.O."/>
            <person name="Cho G.Y."/>
            <person name="Jeong H.I."/>
            <person name="Kim K.H."/>
        </authorList>
    </citation>
    <scope>NUCLEOTIDE SEQUENCE [LARGE SCALE GENOMIC DNA]</scope>
    <source>
        <strain evidence="4">LMG 1590</strain>
    </source>
</reference>
<protein>
    <submittedName>
        <fullName evidence="3">Porin</fullName>
    </submittedName>
</protein>
<evidence type="ECO:0000313" key="4">
    <source>
        <dbReference type="Proteomes" id="UP000175973"/>
    </source>
</evidence>
<evidence type="ECO:0000313" key="3">
    <source>
        <dbReference type="EMBL" id="AOW46943.1"/>
    </source>
</evidence>
<dbReference type="InterPro" id="IPR007049">
    <property type="entry name" value="Carb-sel_porin_OprB"/>
</dbReference>
<name>A0A1D8QX68_9PROT</name>
<dbReference type="PANTHER" id="PTHR37944:SF1">
    <property type="entry name" value="PORIN B"/>
    <property type="match status" value="1"/>
</dbReference>
<dbReference type="RefSeq" id="WP_070323605.1">
    <property type="nucleotide sequence ID" value="NZ_CP015164.1"/>
</dbReference>
<proteinExistence type="inferred from homology"/>
<evidence type="ECO:0000256" key="1">
    <source>
        <dbReference type="ARBA" id="ARBA00008769"/>
    </source>
</evidence>
<organism evidence="3 4">
    <name type="scientific">Acetobacter ascendens</name>
    <dbReference type="NCBI Taxonomy" id="481146"/>
    <lineage>
        <taxon>Bacteria</taxon>
        <taxon>Pseudomonadati</taxon>
        <taxon>Pseudomonadota</taxon>
        <taxon>Alphaproteobacteria</taxon>
        <taxon>Acetobacterales</taxon>
        <taxon>Acetobacteraceae</taxon>
        <taxon>Acetobacter</taxon>
    </lineage>
</organism>
<dbReference type="GO" id="GO:0016020">
    <property type="term" value="C:membrane"/>
    <property type="evidence" value="ECO:0007669"/>
    <property type="project" value="InterPro"/>
</dbReference>
<sequence length="548" mass="60253">MRVSVQYQGKWRGAFCCMSHHLNKACNTLSVFFMLSCAAVVVESGTARAQSAPGATAQPALLQEHAATSQIESGIADSSAASDLLKKSRELTVTGKKRVDDDSDSMSAPNNISTKIMPAVPVAVASNQPKKGIFYNALKPLKDHGITFHLLLIDNFVSNVVGGVRPGTRLQNSLGVIETQFDLEKLIGWKGAQINFGEDIFFLRNNDKHWSQQVGDNIIGYQPPHLFRGNYLSELTLDQKLMNNKLEIEGGRANISRYFLIPNCNQILTCFKDIWSQDAGVSTFVYATWSGHIMYHITPSLYIQAAATEVNKTTFFTNGWKWDTGTSNGATGVGEIGYLRGFDKTAYPSMYEFLGYYNSSTVQDPIRTVRGTSQLYDKSSAAQMHTGMSGIFFSGQQYVWRKDHGATKDPHGMALAVYGGAGTDFQSYAPIQAEAYLGAFVQAPFASHPLDSYGIQFHWSKLGTREQDFLGQANKISGGDGKRPGADHLVADIHAHTFLFPNVALEPSLQYVINPNTYYAPMTAKHPHNALEVGATLFVYLDKMAEFP</sequence>
<dbReference type="InterPro" id="IPR052932">
    <property type="entry name" value="OprB_Porin"/>
</dbReference>
<accession>A0A1D8QX68</accession>
<dbReference type="KEGG" id="aasc:A4S02_09385"/>
<dbReference type="InterPro" id="IPR038673">
    <property type="entry name" value="OprB_sf"/>
</dbReference>
<gene>
    <name evidence="3" type="ORF">A4S02_09385</name>
</gene>
<dbReference type="GO" id="GO:0008643">
    <property type="term" value="P:carbohydrate transport"/>
    <property type="evidence" value="ECO:0007669"/>
    <property type="project" value="InterPro"/>
</dbReference>
<evidence type="ECO:0000256" key="2">
    <source>
        <dbReference type="RuleBase" id="RU363072"/>
    </source>
</evidence>